<dbReference type="InterPro" id="IPR036378">
    <property type="entry name" value="FAS1_dom_sf"/>
</dbReference>
<sequence>MQSFISGGGALLLFLILSLSSSPSPTSAHNITTILSHFPDLSTFNHYLTLTHLADEINRRQTITVCAVDNAAMNDLLTHHQPTIPTLKHILSLHVLLDYFNPKKLHQINGGAALAATLFQATGDAPGDSGFVNITDLKGGKVGFNAKDNSGPISAIFVKSIKEIPYNLSVIQISQILASPDAEAPAPGPEDANLTEIMSAHGCKFFSDALTSNFDALKTFTDNVEGGLTVFCPMDDAFKNFMPKFKNLTADGKDSLLLYHGVPIYESMAMLKSNNGLMNTLATDGAKKFDFTVQNDGEDVTLKTKIVTAKITGTLIDEQPLAIHSLDKVLQPEELFKVDIAPAPAPETKKHHHPLPPAPPNGLHGGFSGGWTGG</sequence>
<evidence type="ECO:0000256" key="4">
    <source>
        <dbReference type="ARBA" id="ARBA00022622"/>
    </source>
</evidence>
<name>A0A7C8ZBP9_OPUST</name>
<evidence type="ECO:0000256" key="7">
    <source>
        <dbReference type="ARBA" id="ARBA00022974"/>
    </source>
</evidence>
<keyword evidence="7" id="KW-0654">Proteoglycan</keyword>
<organism evidence="15">
    <name type="scientific">Opuntia streptacantha</name>
    <name type="common">Prickly pear cactus</name>
    <name type="synonym">Opuntia cardona</name>
    <dbReference type="NCBI Taxonomy" id="393608"/>
    <lineage>
        <taxon>Eukaryota</taxon>
        <taxon>Viridiplantae</taxon>
        <taxon>Streptophyta</taxon>
        <taxon>Embryophyta</taxon>
        <taxon>Tracheophyta</taxon>
        <taxon>Spermatophyta</taxon>
        <taxon>Magnoliopsida</taxon>
        <taxon>eudicotyledons</taxon>
        <taxon>Gunneridae</taxon>
        <taxon>Pentapetalae</taxon>
        <taxon>Caryophyllales</taxon>
        <taxon>Cactineae</taxon>
        <taxon>Cactaceae</taxon>
        <taxon>Opuntioideae</taxon>
        <taxon>Opuntia</taxon>
    </lineage>
</organism>
<evidence type="ECO:0000256" key="6">
    <source>
        <dbReference type="ARBA" id="ARBA00022737"/>
    </source>
</evidence>
<dbReference type="SUPFAM" id="SSF82153">
    <property type="entry name" value="FAS1 domain"/>
    <property type="match status" value="2"/>
</dbReference>
<proteinExistence type="inferred from homology"/>
<evidence type="ECO:0000256" key="2">
    <source>
        <dbReference type="ARBA" id="ARBA00007843"/>
    </source>
</evidence>
<feature type="domain" description="FAS1" evidence="14">
    <location>
        <begin position="28"/>
        <end position="177"/>
    </location>
</feature>
<reference evidence="15" key="2">
    <citation type="submission" date="2020-07" db="EMBL/GenBank/DDBJ databases">
        <authorList>
            <person name="Vera ALvarez R."/>
            <person name="Arias-Moreno D.M."/>
            <person name="Jimenez-Jacinto V."/>
            <person name="Jimenez-Bremont J.F."/>
            <person name="Swaminathan K."/>
            <person name="Moose S.P."/>
            <person name="Guerrero-Gonzalez M.L."/>
            <person name="Marino-Ramirez L."/>
            <person name="Landsman D."/>
            <person name="Rodriguez-Kessler M."/>
            <person name="Delgado-Sanchez P."/>
        </authorList>
    </citation>
    <scope>NUCLEOTIDE SEQUENCE</scope>
    <source>
        <tissue evidence="15">Cladode</tissue>
    </source>
</reference>
<keyword evidence="4" id="KW-0336">GPI-anchor</keyword>
<dbReference type="GO" id="GO:0098552">
    <property type="term" value="C:side of membrane"/>
    <property type="evidence" value="ECO:0007669"/>
    <property type="project" value="UniProtKB-KW"/>
</dbReference>
<dbReference type="PANTHER" id="PTHR32382:SF4">
    <property type="entry name" value="FASCICLIN-LIKE ARABINOGALACTAN PROTEIN 1"/>
    <property type="match status" value="1"/>
</dbReference>
<dbReference type="InterPro" id="IPR033254">
    <property type="entry name" value="Plant_FLA"/>
</dbReference>
<dbReference type="EMBL" id="GISG01112160">
    <property type="protein sequence ID" value="MBA4639099.1"/>
    <property type="molecule type" value="Transcribed_RNA"/>
</dbReference>
<dbReference type="Gene3D" id="2.30.180.10">
    <property type="entry name" value="FAS1 domain"/>
    <property type="match status" value="2"/>
</dbReference>
<comment type="function">
    <text evidence="11">May be a cell surface adhesion protein.</text>
</comment>
<comment type="similarity">
    <text evidence="2">Belongs to the fasciclin-like AGP family.</text>
</comment>
<dbReference type="Pfam" id="PF02469">
    <property type="entry name" value="Fasciclin"/>
    <property type="match status" value="2"/>
</dbReference>
<feature type="chain" id="PRO_5027603918" evidence="13">
    <location>
        <begin position="29"/>
        <end position="374"/>
    </location>
</feature>
<dbReference type="GO" id="GO:0005886">
    <property type="term" value="C:plasma membrane"/>
    <property type="evidence" value="ECO:0007669"/>
    <property type="project" value="UniProtKB-SubCell"/>
</dbReference>
<evidence type="ECO:0000256" key="10">
    <source>
        <dbReference type="ARBA" id="ARBA00023288"/>
    </source>
</evidence>
<evidence type="ECO:0000256" key="9">
    <source>
        <dbReference type="ARBA" id="ARBA00023180"/>
    </source>
</evidence>
<evidence type="ECO:0000256" key="11">
    <source>
        <dbReference type="ARBA" id="ARBA00024686"/>
    </source>
</evidence>
<evidence type="ECO:0000256" key="5">
    <source>
        <dbReference type="ARBA" id="ARBA00022729"/>
    </source>
</evidence>
<dbReference type="AlphaFoldDB" id="A0A7C8ZBP9"/>
<evidence type="ECO:0000256" key="12">
    <source>
        <dbReference type="SAM" id="MobiDB-lite"/>
    </source>
</evidence>
<dbReference type="InterPro" id="IPR000782">
    <property type="entry name" value="FAS1_domain"/>
</dbReference>
<evidence type="ECO:0000256" key="13">
    <source>
        <dbReference type="SAM" id="SignalP"/>
    </source>
</evidence>
<dbReference type="EC" id="2.3.2.2" evidence="15"/>
<keyword evidence="9" id="KW-0325">Glycoprotein</keyword>
<evidence type="ECO:0000259" key="14">
    <source>
        <dbReference type="PROSITE" id="PS50213"/>
    </source>
</evidence>
<evidence type="ECO:0000256" key="1">
    <source>
        <dbReference type="ARBA" id="ARBA00004609"/>
    </source>
</evidence>
<keyword evidence="8" id="KW-0472">Membrane</keyword>
<reference evidence="15" key="1">
    <citation type="journal article" date="2013" name="J. Plant Res.">
        <title>Effect of fungi and light on seed germination of three Opuntia species from semiarid lands of central Mexico.</title>
        <authorList>
            <person name="Delgado-Sanchez P."/>
            <person name="Jimenez-Bremont J.F."/>
            <person name="Guerrero-Gonzalez Mde L."/>
            <person name="Flores J."/>
        </authorList>
    </citation>
    <scope>NUCLEOTIDE SEQUENCE</scope>
    <source>
        <tissue evidence="15">Cladode</tissue>
    </source>
</reference>
<keyword evidence="15" id="KW-0808">Transferase</keyword>
<evidence type="ECO:0000313" key="15">
    <source>
        <dbReference type="EMBL" id="MBA4639099.1"/>
    </source>
</evidence>
<keyword evidence="6" id="KW-0677">Repeat</keyword>
<accession>A0A7C8ZBP9</accession>
<keyword evidence="10" id="KW-0449">Lipoprotein</keyword>
<evidence type="ECO:0000256" key="3">
    <source>
        <dbReference type="ARBA" id="ARBA00022475"/>
    </source>
</evidence>
<dbReference type="FunFam" id="2.30.180.10:FF:000010">
    <property type="entry name" value="Fasciclin-like arabinogalactan protein 2"/>
    <property type="match status" value="1"/>
</dbReference>
<keyword evidence="15" id="KW-0012">Acyltransferase</keyword>
<comment type="subcellular location">
    <subcellularLocation>
        <location evidence="1">Cell membrane</location>
        <topology evidence="1">Lipid-anchor</topology>
        <topology evidence="1">GPI-anchor</topology>
    </subcellularLocation>
</comment>
<keyword evidence="3" id="KW-1003">Cell membrane</keyword>
<dbReference type="GO" id="GO:0103068">
    <property type="term" value="F:leukotriene C4 gamma-glutamyl transferase activity"/>
    <property type="evidence" value="ECO:0007669"/>
    <property type="project" value="UniProtKB-EC"/>
</dbReference>
<feature type="compositionally biased region" description="Gly residues" evidence="12">
    <location>
        <begin position="363"/>
        <end position="374"/>
    </location>
</feature>
<evidence type="ECO:0000256" key="8">
    <source>
        <dbReference type="ARBA" id="ARBA00023136"/>
    </source>
</evidence>
<keyword evidence="5 13" id="KW-0732">Signal</keyword>
<dbReference type="SMART" id="SM00554">
    <property type="entry name" value="FAS1"/>
    <property type="match status" value="2"/>
</dbReference>
<dbReference type="FunFam" id="2.30.180.10:FF:000008">
    <property type="entry name" value="Fasciclin-like arabinogalactan protein 10"/>
    <property type="match status" value="1"/>
</dbReference>
<feature type="signal peptide" evidence="13">
    <location>
        <begin position="1"/>
        <end position="28"/>
    </location>
</feature>
<protein>
    <submittedName>
        <fullName evidence="15">Gamma-glutamyltransferase</fullName>
        <ecNumber evidence="15">2.3.2.2</ecNumber>
    </submittedName>
</protein>
<dbReference type="PROSITE" id="PS50213">
    <property type="entry name" value="FAS1"/>
    <property type="match status" value="2"/>
</dbReference>
<feature type="domain" description="FAS1" evidence="14">
    <location>
        <begin position="190"/>
        <end position="330"/>
    </location>
</feature>
<feature type="region of interest" description="Disordered" evidence="12">
    <location>
        <begin position="344"/>
        <end position="374"/>
    </location>
</feature>
<dbReference type="PANTHER" id="PTHR32382">
    <property type="entry name" value="FASCICLIN-LIKE ARABINOGALACTAN PROTEIN"/>
    <property type="match status" value="1"/>
</dbReference>